<keyword evidence="2" id="KW-1185">Reference proteome</keyword>
<dbReference type="Proteomes" id="UP001374579">
    <property type="component" value="Unassembled WGS sequence"/>
</dbReference>
<evidence type="ECO:0000313" key="1">
    <source>
        <dbReference type="EMBL" id="KAK7105380.1"/>
    </source>
</evidence>
<protein>
    <submittedName>
        <fullName evidence="1">Uncharacterized protein</fullName>
    </submittedName>
</protein>
<gene>
    <name evidence="1" type="ORF">V1264_016769</name>
</gene>
<proteinExistence type="predicted"/>
<dbReference type="AlphaFoldDB" id="A0AAN9GFZ4"/>
<name>A0AAN9GFZ4_9CAEN</name>
<reference evidence="1 2" key="1">
    <citation type="submission" date="2024-02" db="EMBL/GenBank/DDBJ databases">
        <title>Chromosome-scale genome assembly of the rough periwinkle Littorina saxatilis.</title>
        <authorList>
            <person name="De Jode A."/>
            <person name="Faria R."/>
            <person name="Formenti G."/>
            <person name="Sims Y."/>
            <person name="Smith T.P."/>
            <person name="Tracey A."/>
            <person name="Wood J.M.D."/>
            <person name="Zagrodzka Z.B."/>
            <person name="Johannesson K."/>
            <person name="Butlin R.K."/>
            <person name="Leder E.H."/>
        </authorList>
    </citation>
    <scope>NUCLEOTIDE SEQUENCE [LARGE SCALE GENOMIC DNA]</scope>
    <source>
        <strain evidence="1">Snail1</strain>
        <tissue evidence="1">Muscle</tissue>
    </source>
</reference>
<accession>A0AAN9GFZ4</accession>
<organism evidence="1 2">
    <name type="scientific">Littorina saxatilis</name>
    <dbReference type="NCBI Taxonomy" id="31220"/>
    <lineage>
        <taxon>Eukaryota</taxon>
        <taxon>Metazoa</taxon>
        <taxon>Spiralia</taxon>
        <taxon>Lophotrochozoa</taxon>
        <taxon>Mollusca</taxon>
        <taxon>Gastropoda</taxon>
        <taxon>Caenogastropoda</taxon>
        <taxon>Littorinimorpha</taxon>
        <taxon>Littorinoidea</taxon>
        <taxon>Littorinidae</taxon>
        <taxon>Littorina</taxon>
    </lineage>
</organism>
<sequence>MSTIRDVVILAVFSGVVGLCSIAFSQCGPNSVSALHTTSLEHEGVINRFPGFFRDDIEEEVFEWEYNNVPDQANLPDDDRCAKTSHFCNNSQVPYCKTDNKHYYTHNGCCRSHTVFKHYYKLPLAVPGHNADVEVAQFVNYKQYFSIQECCQWADCERECTCKQIDYVVTAIVKMNGRYSGEWVRVPGSCLCINY</sequence>
<dbReference type="EMBL" id="JBAMIC010000007">
    <property type="protein sequence ID" value="KAK7105380.1"/>
    <property type="molecule type" value="Genomic_DNA"/>
</dbReference>
<evidence type="ECO:0000313" key="2">
    <source>
        <dbReference type="Proteomes" id="UP001374579"/>
    </source>
</evidence>
<comment type="caution">
    <text evidence="1">The sequence shown here is derived from an EMBL/GenBank/DDBJ whole genome shotgun (WGS) entry which is preliminary data.</text>
</comment>